<dbReference type="SUPFAM" id="SSF48371">
    <property type="entry name" value="ARM repeat"/>
    <property type="match status" value="1"/>
</dbReference>
<reference evidence="1 2" key="1">
    <citation type="submission" date="2019-03" db="EMBL/GenBank/DDBJ databases">
        <title>Single cell metagenomics reveals metabolic interactions within the superorganism composed of flagellate Streblomastix strix and complex community of Bacteroidetes bacteria on its surface.</title>
        <authorList>
            <person name="Treitli S.C."/>
            <person name="Kolisko M."/>
            <person name="Husnik F."/>
            <person name="Keeling P."/>
            <person name="Hampl V."/>
        </authorList>
    </citation>
    <scope>NUCLEOTIDE SEQUENCE [LARGE SCALE GENOMIC DNA]</scope>
    <source>
        <strain evidence="1">ST1C</strain>
    </source>
</reference>
<dbReference type="InterPro" id="IPR011989">
    <property type="entry name" value="ARM-like"/>
</dbReference>
<dbReference type="Proteomes" id="UP000324800">
    <property type="component" value="Unassembled WGS sequence"/>
</dbReference>
<dbReference type="AlphaFoldDB" id="A0A5J4WVI1"/>
<dbReference type="InterPro" id="IPR016024">
    <property type="entry name" value="ARM-type_fold"/>
</dbReference>
<name>A0A5J4WVI1_9EUKA</name>
<gene>
    <name evidence="1" type="ORF">EZS28_005657</name>
</gene>
<proteinExistence type="predicted"/>
<sequence length="350" mass="40158">MSKQPRIEEKSSSIDFEEQSKKQINFQQFDNIGENCVVIDDIPSETNEIELQEFLGKYCTIQSLWIEEPIGTEIRQALEKEPHLLATSLDILCGISIKEENIPEIVQDHFIETIIQYITSPNENIRSFALELIMITTQNGGIEQEQYVKSTIGTQRFLELIGDSDIILDEKALQLTMKWSNNKILQKISKLFCKIRRFNVTIDFGWKKILNVEIIPTILCFLCTANEQFEDFNEENEIIQPLTLGLISSSCSALVNVLDKNDYLSFEVIQSGILAQIGKYIHYLSLIQAKTVHIKPLEILTRQITRKKKQQLFNDGIIHTLSRFLQHPSQNLVEVHLASILQSTSIGWDS</sequence>
<evidence type="ECO:0000313" key="2">
    <source>
        <dbReference type="Proteomes" id="UP000324800"/>
    </source>
</evidence>
<organism evidence="1 2">
    <name type="scientific">Streblomastix strix</name>
    <dbReference type="NCBI Taxonomy" id="222440"/>
    <lineage>
        <taxon>Eukaryota</taxon>
        <taxon>Metamonada</taxon>
        <taxon>Preaxostyla</taxon>
        <taxon>Oxymonadida</taxon>
        <taxon>Streblomastigidae</taxon>
        <taxon>Streblomastix</taxon>
    </lineage>
</organism>
<comment type="caution">
    <text evidence="1">The sequence shown here is derived from an EMBL/GenBank/DDBJ whole genome shotgun (WGS) entry which is preliminary data.</text>
</comment>
<accession>A0A5J4WVI1</accession>
<dbReference type="EMBL" id="SNRW01000876">
    <property type="protein sequence ID" value="KAA6398813.1"/>
    <property type="molecule type" value="Genomic_DNA"/>
</dbReference>
<evidence type="ECO:0000313" key="1">
    <source>
        <dbReference type="EMBL" id="KAA6398813.1"/>
    </source>
</evidence>
<protein>
    <submittedName>
        <fullName evidence="1">Uncharacterized protein</fullName>
    </submittedName>
</protein>
<dbReference type="Gene3D" id="1.25.10.10">
    <property type="entry name" value="Leucine-rich Repeat Variant"/>
    <property type="match status" value="1"/>
</dbReference>